<dbReference type="PANTHER" id="PTHR43434">
    <property type="entry name" value="PHOSPHOGLYCOLATE PHOSPHATASE"/>
    <property type="match status" value="1"/>
</dbReference>
<dbReference type="InterPro" id="IPR006439">
    <property type="entry name" value="HAD-SF_hydro_IA"/>
</dbReference>
<dbReference type="PANTHER" id="PTHR43434:SF24">
    <property type="entry name" value="HYDROLASE-RELATED"/>
    <property type="match status" value="1"/>
</dbReference>
<dbReference type="InterPro" id="IPR050155">
    <property type="entry name" value="HAD-like_hydrolase_sf"/>
</dbReference>
<evidence type="ECO:0000313" key="2">
    <source>
        <dbReference type="Proteomes" id="UP001161409"/>
    </source>
</evidence>
<comment type="caution">
    <text evidence="1">The sequence shown here is derived from an EMBL/GenBank/DDBJ whole genome shotgun (WGS) entry which is preliminary data.</text>
</comment>
<reference evidence="1" key="2">
    <citation type="submission" date="2023-01" db="EMBL/GenBank/DDBJ databases">
        <title>Draft genome sequence of Sneathiella chinensis strain NBRC 103408.</title>
        <authorList>
            <person name="Sun Q."/>
            <person name="Mori K."/>
        </authorList>
    </citation>
    <scope>NUCLEOTIDE SEQUENCE</scope>
    <source>
        <strain evidence="1">NBRC 103408</strain>
    </source>
</reference>
<dbReference type="EMBL" id="BSNF01000008">
    <property type="protein sequence ID" value="GLQ07749.1"/>
    <property type="molecule type" value="Genomic_DNA"/>
</dbReference>
<dbReference type="Gene3D" id="1.10.150.240">
    <property type="entry name" value="Putative phosphatase, domain 2"/>
    <property type="match status" value="1"/>
</dbReference>
<dbReference type="Proteomes" id="UP001161409">
    <property type="component" value="Unassembled WGS sequence"/>
</dbReference>
<dbReference type="RefSeq" id="WP_169561799.1">
    <property type="nucleotide sequence ID" value="NZ_BSNF01000008.1"/>
</dbReference>
<organism evidence="1 2">
    <name type="scientific">Sneathiella chinensis</name>
    <dbReference type="NCBI Taxonomy" id="349750"/>
    <lineage>
        <taxon>Bacteria</taxon>
        <taxon>Pseudomonadati</taxon>
        <taxon>Pseudomonadota</taxon>
        <taxon>Alphaproteobacteria</taxon>
        <taxon>Sneathiellales</taxon>
        <taxon>Sneathiellaceae</taxon>
        <taxon>Sneathiella</taxon>
    </lineage>
</organism>
<dbReference type="InterPro" id="IPR023214">
    <property type="entry name" value="HAD_sf"/>
</dbReference>
<dbReference type="SFLD" id="SFLDG01129">
    <property type="entry name" value="C1.5:_HAD__Beta-PGM__Phosphata"/>
    <property type="match status" value="1"/>
</dbReference>
<dbReference type="InterPro" id="IPR036412">
    <property type="entry name" value="HAD-like_sf"/>
</dbReference>
<dbReference type="SUPFAM" id="SSF56784">
    <property type="entry name" value="HAD-like"/>
    <property type="match status" value="1"/>
</dbReference>
<sequence length="226" mass="24771">MVNDSPLKLVVFDCDGTLVDSQYNIISCMDRAFEESGLIPPEGRAVRSIIGLNLDQAIHELMEDKEDFDLLARLVESYRQAFKAQRLSADHHEPLFEGVREILEQLEADGVLMGVATGKSMRGLKAVIEQHGLEKYFITLQTPDHNPGKPHPQMLEKAMDMAGVGPENTLMIGDTSFDMMLAKNAGSTAVGITWGYHDRDILIGSGADHLIDNFAPLPGLLAGLGR</sequence>
<accession>A0ABQ5U921</accession>
<dbReference type="NCBIfam" id="TIGR01549">
    <property type="entry name" value="HAD-SF-IA-v1"/>
    <property type="match status" value="1"/>
</dbReference>
<reference evidence="1" key="1">
    <citation type="journal article" date="2014" name="Int. J. Syst. Evol. Microbiol.">
        <title>Complete genome of a new Firmicutes species belonging to the dominant human colonic microbiota ('Ruminococcus bicirculans') reveals two chromosomes and a selective capacity to utilize plant glucans.</title>
        <authorList>
            <consortium name="NISC Comparative Sequencing Program"/>
            <person name="Wegmann U."/>
            <person name="Louis P."/>
            <person name="Goesmann A."/>
            <person name="Henrissat B."/>
            <person name="Duncan S.H."/>
            <person name="Flint H.J."/>
        </authorList>
    </citation>
    <scope>NUCLEOTIDE SEQUENCE</scope>
    <source>
        <strain evidence="1">NBRC 103408</strain>
    </source>
</reference>
<dbReference type="SFLD" id="SFLDS00003">
    <property type="entry name" value="Haloacid_Dehalogenase"/>
    <property type="match status" value="1"/>
</dbReference>
<keyword evidence="2" id="KW-1185">Reference proteome</keyword>
<dbReference type="SFLD" id="SFLDG01135">
    <property type="entry name" value="C1.5.6:_HAD__Beta-PGM__Phospha"/>
    <property type="match status" value="1"/>
</dbReference>
<dbReference type="Pfam" id="PF13419">
    <property type="entry name" value="HAD_2"/>
    <property type="match status" value="1"/>
</dbReference>
<name>A0ABQ5U921_9PROT</name>
<gene>
    <name evidence="1" type="ORF">GCM10007924_29700</name>
</gene>
<dbReference type="Gene3D" id="3.40.50.1000">
    <property type="entry name" value="HAD superfamily/HAD-like"/>
    <property type="match status" value="1"/>
</dbReference>
<proteinExistence type="predicted"/>
<dbReference type="InterPro" id="IPR041492">
    <property type="entry name" value="HAD_2"/>
</dbReference>
<protein>
    <submittedName>
        <fullName evidence="1">Haloacid dehalogenase</fullName>
    </submittedName>
</protein>
<evidence type="ECO:0000313" key="1">
    <source>
        <dbReference type="EMBL" id="GLQ07749.1"/>
    </source>
</evidence>
<dbReference type="InterPro" id="IPR023198">
    <property type="entry name" value="PGP-like_dom2"/>
</dbReference>